<protein>
    <submittedName>
        <fullName evidence="2">Uncharacterized protein</fullName>
    </submittedName>
</protein>
<dbReference type="InParanoid" id="A0A2P5FPL4"/>
<reference evidence="3" key="1">
    <citation type="submission" date="2016-06" db="EMBL/GenBank/DDBJ databases">
        <title>Parallel loss of symbiosis genes in relatives of nitrogen-fixing non-legume Parasponia.</title>
        <authorList>
            <person name="Van Velzen R."/>
            <person name="Holmer R."/>
            <person name="Bu F."/>
            <person name="Rutten L."/>
            <person name="Van Zeijl A."/>
            <person name="Liu W."/>
            <person name="Santuari L."/>
            <person name="Cao Q."/>
            <person name="Sharma T."/>
            <person name="Shen D."/>
            <person name="Roswanjaya Y."/>
            <person name="Wardhani T."/>
            <person name="Kalhor M.S."/>
            <person name="Jansen J."/>
            <person name="Van den Hoogen J."/>
            <person name="Gungor B."/>
            <person name="Hartog M."/>
            <person name="Hontelez J."/>
            <person name="Verver J."/>
            <person name="Yang W.-C."/>
            <person name="Schijlen E."/>
            <person name="Repin R."/>
            <person name="Schilthuizen M."/>
            <person name="Schranz E."/>
            <person name="Heidstra R."/>
            <person name="Miyata K."/>
            <person name="Fedorova E."/>
            <person name="Kohlen W."/>
            <person name="Bisseling T."/>
            <person name="Smit S."/>
            <person name="Geurts R."/>
        </authorList>
    </citation>
    <scope>NUCLEOTIDE SEQUENCE [LARGE SCALE GENOMIC DNA]</scope>
    <source>
        <strain evidence="3">cv. RG33-2</strain>
    </source>
</reference>
<evidence type="ECO:0000313" key="3">
    <source>
        <dbReference type="Proteomes" id="UP000237000"/>
    </source>
</evidence>
<evidence type="ECO:0000313" key="2">
    <source>
        <dbReference type="EMBL" id="PON99706.1"/>
    </source>
</evidence>
<dbReference type="Proteomes" id="UP000237000">
    <property type="component" value="Unassembled WGS sequence"/>
</dbReference>
<comment type="caution">
    <text evidence="2">The sequence shown here is derived from an EMBL/GenBank/DDBJ whole genome shotgun (WGS) entry which is preliminary data.</text>
</comment>
<gene>
    <name evidence="2" type="ORF">TorRG33x02_044710</name>
</gene>
<dbReference type="AlphaFoldDB" id="A0A2P5FPL4"/>
<accession>A0A2P5FPL4</accession>
<dbReference type="EMBL" id="JXTC01000017">
    <property type="protein sequence ID" value="PON99706.1"/>
    <property type="molecule type" value="Genomic_DNA"/>
</dbReference>
<dbReference type="OrthoDB" id="10461020at2759"/>
<name>A0A2P5FPL4_TREOI</name>
<feature type="compositionally biased region" description="Polar residues" evidence="1">
    <location>
        <begin position="1"/>
        <end position="12"/>
    </location>
</feature>
<feature type="region of interest" description="Disordered" evidence="1">
    <location>
        <begin position="1"/>
        <end position="49"/>
    </location>
</feature>
<keyword evidence="3" id="KW-1185">Reference proteome</keyword>
<organism evidence="2 3">
    <name type="scientific">Trema orientale</name>
    <name type="common">Charcoal tree</name>
    <name type="synonym">Celtis orientalis</name>
    <dbReference type="NCBI Taxonomy" id="63057"/>
    <lineage>
        <taxon>Eukaryota</taxon>
        <taxon>Viridiplantae</taxon>
        <taxon>Streptophyta</taxon>
        <taxon>Embryophyta</taxon>
        <taxon>Tracheophyta</taxon>
        <taxon>Spermatophyta</taxon>
        <taxon>Magnoliopsida</taxon>
        <taxon>eudicotyledons</taxon>
        <taxon>Gunneridae</taxon>
        <taxon>Pentapetalae</taxon>
        <taxon>rosids</taxon>
        <taxon>fabids</taxon>
        <taxon>Rosales</taxon>
        <taxon>Cannabaceae</taxon>
        <taxon>Trema</taxon>
    </lineage>
</organism>
<evidence type="ECO:0000256" key="1">
    <source>
        <dbReference type="SAM" id="MobiDB-lite"/>
    </source>
</evidence>
<sequence>MSMILISSHTICSSSSPPPPLRFSHARNPSAIFSPPSPTRRRVLTDQRHPETKSSFILFDLSSLGSDLGLKLGFPFLDIHNISL</sequence>
<proteinExistence type="predicted"/>